<organism evidence="2 3">
    <name type="scientific">Brasilonema sennae CENA114</name>
    <dbReference type="NCBI Taxonomy" id="415709"/>
    <lineage>
        <taxon>Bacteria</taxon>
        <taxon>Bacillati</taxon>
        <taxon>Cyanobacteriota</taxon>
        <taxon>Cyanophyceae</taxon>
        <taxon>Nostocales</taxon>
        <taxon>Scytonemataceae</taxon>
        <taxon>Brasilonema</taxon>
        <taxon>Bromeliae group (in: Brasilonema)</taxon>
    </lineage>
</organism>
<keyword evidence="3" id="KW-1185">Reference proteome</keyword>
<gene>
    <name evidence="2" type="ORF">DP114_07225</name>
</gene>
<sequence length="139" mass="15110">MSINSSGEARSPRRKNLKLNGETTVENNQGKSWDQVEHSGDQQKGIELLGKVEVDNTLPVGGIRPVSSSDLQVVETRNVMGIRPVTGHLFEVAHTMNQSGTRPVGTSDLVIYETYSAMGNRPIASNTIDDPESLMGFLD</sequence>
<protein>
    <submittedName>
        <fullName evidence="2">Uncharacterized protein</fullName>
    </submittedName>
</protein>
<dbReference type="EMBL" id="CP030118">
    <property type="protein sequence ID" value="QDL07720.1"/>
    <property type="molecule type" value="Genomic_DNA"/>
</dbReference>
<feature type="compositionally biased region" description="Polar residues" evidence="1">
    <location>
        <begin position="21"/>
        <end position="32"/>
    </location>
</feature>
<evidence type="ECO:0000256" key="1">
    <source>
        <dbReference type="SAM" id="MobiDB-lite"/>
    </source>
</evidence>
<dbReference type="RefSeq" id="WP_169265850.1">
    <property type="nucleotide sequence ID" value="NZ_CAWOXK010000001.1"/>
</dbReference>
<accession>A0A856MBM1</accession>
<evidence type="ECO:0000313" key="3">
    <source>
        <dbReference type="Proteomes" id="UP000503129"/>
    </source>
</evidence>
<feature type="region of interest" description="Disordered" evidence="1">
    <location>
        <begin position="1"/>
        <end position="41"/>
    </location>
</feature>
<evidence type="ECO:0000313" key="2">
    <source>
        <dbReference type="EMBL" id="QDL07720.1"/>
    </source>
</evidence>
<dbReference type="Proteomes" id="UP000503129">
    <property type="component" value="Chromosome"/>
</dbReference>
<dbReference type="AlphaFoldDB" id="A0A856MBM1"/>
<proteinExistence type="predicted"/>
<dbReference type="KEGG" id="bsen:DP114_07225"/>
<reference evidence="2 3" key="1">
    <citation type="submission" date="2018-06" db="EMBL/GenBank/DDBJ databases">
        <title>Comparative genomics of Brasilonema spp. strains.</title>
        <authorList>
            <person name="Alvarenga D.O."/>
            <person name="Fiore M.F."/>
            <person name="Varani A.M."/>
        </authorList>
    </citation>
    <scope>NUCLEOTIDE SEQUENCE [LARGE SCALE GENOMIC DNA]</scope>
    <source>
        <strain evidence="2 3">CENA114</strain>
    </source>
</reference>
<name>A0A856MBM1_9CYAN</name>